<keyword evidence="4" id="KW-1185">Reference proteome</keyword>
<dbReference type="SUPFAM" id="SSF52172">
    <property type="entry name" value="CheY-like"/>
    <property type="match status" value="1"/>
</dbReference>
<name>A0A1G6A528_9BACT</name>
<sequence>MRSLVVDDELVSRSKLQKIMESFGHCDVVDNGDKAVLAVIRALNLDQPYDLILMDIMMPVMDGHEALQRIRKVEKERGVAPGDEARVLVISSLEDQKNVCRAFFRGLASGYLTKPVNRESILKAMQEISF</sequence>
<keyword evidence="1" id="KW-0597">Phosphoprotein</keyword>
<dbReference type="Gene3D" id="3.40.50.2300">
    <property type="match status" value="1"/>
</dbReference>
<proteinExistence type="predicted"/>
<reference evidence="3 4" key="1">
    <citation type="submission" date="2016-10" db="EMBL/GenBank/DDBJ databases">
        <authorList>
            <person name="de Groot N.N."/>
        </authorList>
    </citation>
    <scope>NUCLEOTIDE SEQUENCE [LARGE SCALE GENOMIC DNA]</scope>
    <source>
        <strain evidence="3 4">ASO4-2</strain>
    </source>
</reference>
<dbReference type="Pfam" id="PF00072">
    <property type="entry name" value="Response_reg"/>
    <property type="match status" value="1"/>
</dbReference>
<evidence type="ECO:0000256" key="1">
    <source>
        <dbReference type="PROSITE-ProRule" id="PRU00169"/>
    </source>
</evidence>
<dbReference type="PANTHER" id="PTHR43228:SF1">
    <property type="entry name" value="TWO-COMPONENT RESPONSE REGULATOR ARR22"/>
    <property type="match status" value="1"/>
</dbReference>
<dbReference type="OrthoDB" id="9790466at2"/>
<dbReference type="RefSeq" id="WP_092116185.1">
    <property type="nucleotide sequence ID" value="NZ_FMXO01000001.1"/>
</dbReference>
<dbReference type="InterPro" id="IPR052048">
    <property type="entry name" value="ST_Response_Regulator"/>
</dbReference>
<dbReference type="Proteomes" id="UP000198771">
    <property type="component" value="Unassembled WGS sequence"/>
</dbReference>
<evidence type="ECO:0000313" key="3">
    <source>
        <dbReference type="EMBL" id="SDB03123.1"/>
    </source>
</evidence>
<dbReference type="PANTHER" id="PTHR43228">
    <property type="entry name" value="TWO-COMPONENT RESPONSE REGULATOR"/>
    <property type="match status" value="1"/>
</dbReference>
<dbReference type="InterPro" id="IPR001789">
    <property type="entry name" value="Sig_transdc_resp-reg_receiver"/>
</dbReference>
<evidence type="ECO:0000313" key="4">
    <source>
        <dbReference type="Proteomes" id="UP000198771"/>
    </source>
</evidence>
<dbReference type="InterPro" id="IPR011006">
    <property type="entry name" value="CheY-like_superfamily"/>
</dbReference>
<dbReference type="PROSITE" id="PS50110">
    <property type="entry name" value="RESPONSE_REGULATORY"/>
    <property type="match status" value="1"/>
</dbReference>
<organism evidence="3 4">
    <name type="scientific">Desulfonatronum thiosulfatophilum</name>
    <dbReference type="NCBI Taxonomy" id="617002"/>
    <lineage>
        <taxon>Bacteria</taxon>
        <taxon>Pseudomonadati</taxon>
        <taxon>Thermodesulfobacteriota</taxon>
        <taxon>Desulfovibrionia</taxon>
        <taxon>Desulfovibrionales</taxon>
        <taxon>Desulfonatronaceae</taxon>
        <taxon>Desulfonatronum</taxon>
    </lineage>
</organism>
<dbReference type="GO" id="GO:0000160">
    <property type="term" value="P:phosphorelay signal transduction system"/>
    <property type="evidence" value="ECO:0007669"/>
    <property type="project" value="InterPro"/>
</dbReference>
<dbReference type="CDD" id="cd17546">
    <property type="entry name" value="REC_hyHK_CKI1_RcsC-like"/>
    <property type="match status" value="1"/>
</dbReference>
<gene>
    <name evidence="3" type="ORF">SAMN05660653_00131</name>
</gene>
<dbReference type="EMBL" id="FMXO01000001">
    <property type="protein sequence ID" value="SDB03123.1"/>
    <property type="molecule type" value="Genomic_DNA"/>
</dbReference>
<protein>
    <submittedName>
        <fullName evidence="3">Two-component system, chemotaxis family, response regulator CheY</fullName>
    </submittedName>
</protein>
<feature type="modified residue" description="4-aspartylphosphate" evidence="1">
    <location>
        <position position="55"/>
    </location>
</feature>
<dbReference type="STRING" id="617002.SAMN05660653_00131"/>
<dbReference type="AlphaFoldDB" id="A0A1G6A528"/>
<dbReference type="SMART" id="SM00448">
    <property type="entry name" value="REC"/>
    <property type="match status" value="1"/>
</dbReference>
<evidence type="ECO:0000259" key="2">
    <source>
        <dbReference type="PROSITE" id="PS50110"/>
    </source>
</evidence>
<accession>A0A1G6A528</accession>
<feature type="domain" description="Response regulatory" evidence="2">
    <location>
        <begin position="2"/>
        <end position="129"/>
    </location>
</feature>